<name>A0A069S2S1_PHOVU</name>
<evidence type="ECO:0000313" key="2">
    <source>
        <dbReference type="Proteomes" id="UP000027661"/>
    </source>
</evidence>
<proteinExistence type="predicted"/>
<dbReference type="Proteomes" id="UP000027661">
    <property type="component" value="Unassembled WGS sequence"/>
</dbReference>
<reference evidence="1 2" key="1">
    <citation type="submission" date="2014-04" db="EMBL/GenBank/DDBJ databases">
        <authorList>
            <person name="Sears C."/>
            <person name="Carroll K."/>
            <person name="Sack B.R."/>
            <person name="Qadri F."/>
            <person name="Myers L.L."/>
            <person name="Chung G.-T."/>
            <person name="Escheverria P."/>
            <person name="Fraser C.M."/>
            <person name="Sadzewicz L."/>
            <person name="Shefchek K.A."/>
            <person name="Tallon L."/>
            <person name="Das S.P."/>
            <person name="Daugherty S."/>
            <person name="Mongodin E.F."/>
        </authorList>
    </citation>
    <scope>NUCLEOTIDE SEQUENCE [LARGE SCALE GENOMIC DNA]</scope>
    <source>
        <strain evidence="1 2">3975 RP4</strain>
    </source>
</reference>
<comment type="caution">
    <text evidence="1">The sequence shown here is derived from an EMBL/GenBank/DDBJ whole genome shotgun (WGS) entry which is preliminary data.</text>
</comment>
<gene>
    <name evidence="1" type="ORF">M099_4284</name>
</gene>
<dbReference type="PATRIC" id="fig|1339352.3.peg.4016"/>
<sequence>MPKKGGTAIPLKGGWEELRERKDKNKALPYCSLPWVAESARLPC</sequence>
<evidence type="ECO:0000313" key="1">
    <source>
        <dbReference type="EMBL" id="KDS44340.1"/>
    </source>
</evidence>
<organism evidence="1 2">
    <name type="scientific">Phocaeicola vulgatus str. 3975 RP4</name>
    <dbReference type="NCBI Taxonomy" id="1339352"/>
    <lineage>
        <taxon>Bacteria</taxon>
        <taxon>Pseudomonadati</taxon>
        <taxon>Bacteroidota</taxon>
        <taxon>Bacteroidia</taxon>
        <taxon>Bacteroidales</taxon>
        <taxon>Bacteroidaceae</taxon>
        <taxon>Phocaeicola</taxon>
    </lineage>
</organism>
<dbReference type="AlphaFoldDB" id="A0A069S2S1"/>
<dbReference type="EMBL" id="JNHM01000164">
    <property type="protein sequence ID" value="KDS44340.1"/>
    <property type="molecule type" value="Genomic_DNA"/>
</dbReference>
<protein>
    <submittedName>
        <fullName evidence="1">Uncharacterized protein</fullName>
    </submittedName>
</protein>
<accession>A0A069S2S1</accession>